<gene>
    <name evidence="1" type="ORF">BB934_38920</name>
</gene>
<dbReference type="KEGG" id="moc:BB934_38920"/>
<name>A0A1B2EW71_9HYPH</name>
<evidence type="ECO:0000313" key="1">
    <source>
        <dbReference type="EMBL" id="ANY84211.1"/>
    </source>
</evidence>
<sequence>MHRVDAPMNGPSFRPAGFLKVRTRPGWRKEELPAGAFSFRFPPVLILDISGAPCGYSTQLR</sequence>
<dbReference type="EMBL" id="CP016619">
    <property type="protein sequence ID" value="ANY84211.1"/>
    <property type="molecule type" value="Genomic_DNA"/>
</dbReference>
<accession>A0A1B2EW71</accession>
<organism evidence="1">
    <name type="scientific">Microvirga ossetica</name>
    <dbReference type="NCBI Taxonomy" id="1882682"/>
    <lineage>
        <taxon>Bacteria</taxon>
        <taxon>Pseudomonadati</taxon>
        <taxon>Pseudomonadota</taxon>
        <taxon>Alphaproteobacteria</taxon>
        <taxon>Hyphomicrobiales</taxon>
        <taxon>Methylobacteriaceae</taxon>
        <taxon>Microvirga</taxon>
    </lineage>
</organism>
<keyword evidence="1" id="KW-0614">Plasmid</keyword>
<dbReference type="AlphaFoldDB" id="A0A1B2EW71"/>
<proteinExistence type="predicted"/>
<protein>
    <submittedName>
        <fullName evidence="1">Uncharacterized protein</fullName>
    </submittedName>
</protein>
<reference evidence="1" key="1">
    <citation type="submission" date="2016-07" db="EMBL/GenBank/DDBJ databases">
        <title>Microvirga ossetica sp. nov. a new species of rhizobia isolated from root nodules of the legume species Vicia alpestris Steven originated from North Ossetia region in the Caucasus.</title>
        <authorList>
            <person name="Safronova V.I."/>
            <person name="Kuznetsova I.G."/>
            <person name="Sazanova A.L."/>
            <person name="Belimov A."/>
            <person name="Andronov E."/>
            <person name="Osledkin Y.S."/>
            <person name="Onishchuk O.P."/>
            <person name="Kurchak O.N."/>
            <person name="Shaposhnikov A.I."/>
            <person name="Willems A."/>
            <person name="Tikhonovich I.A."/>
        </authorList>
    </citation>
    <scope>NUCLEOTIDE SEQUENCE [LARGE SCALE GENOMIC DNA]</scope>
    <source>
        <strain evidence="1">V5/3M</strain>
        <plasmid evidence="1">unnamed2</plasmid>
    </source>
</reference>
<geneLocation type="plasmid" evidence="1">
    <name>unnamed2</name>
</geneLocation>